<feature type="signal peptide" evidence="1">
    <location>
        <begin position="1"/>
        <end position="19"/>
    </location>
</feature>
<gene>
    <name evidence="2" type="ORF">BVRB_031890</name>
</gene>
<dbReference type="Proteomes" id="UP000035740">
    <property type="component" value="Unassembled WGS sequence"/>
</dbReference>
<sequence length="158" mass="17138">MSLPLQLIVLLLLLPLYQATIHCSVHGDTHVLMSDGATKYQHHSAGLFRAFATSMNTKRLEVQCEFTDRTTIQSQIVDPQMSSCRLKVVDTTLGCGIDVRHGGIEQPGVGSIMGRDMPLSAMSQVPLNPALGISIIPLTNNGLSVEVNWNGTLIQVIM</sequence>
<name>A0A0J8B0H5_BETVV</name>
<dbReference type="Gramene" id="KMS93397">
    <property type="protein sequence ID" value="KMS93397"/>
    <property type="gene ID" value="BVRB_031890"/>
</dbReference>
<evidence type="ECO:0000313" key="3">
    <source>
        <dbReference type="Proteomes" id="UP000035740"/>
    </source>
</evidence>
<feature type="chain" id="PRO_5005294447" evidence="1">
    <location>
        <begin position="20"/>
        <end position="158"/>
    </location>
</feature>
<reference evidence="2 3" key="1">
    <citation type="journal article" date="2014" name="Nature">
        <title>The genome of the recently domesticated crop plant sugar beet (Beta vulgaris).</title>
        <authorList>
            <person name="Dohm J.C."/>
            <person name="Minoche A.E."/>
            <person name="Holtgrawe D."/>
            <person name="Capella-Gutierrez S."/>
            <person name="Zakrzewski F."/>
            <person name="Tafer H."/>
            <person name="Rupp O."/>
            <person name="Sorensen T.R."/>
            <person name="Stracke R."/>
            <person name="Reinhardt R."/>
            <person name="Goesmann A."/>
            <person name="Kraft T."/>
            <person name="Schulz B."/>
            <person name="Stadler P.F."/>
            <person name="Schmidt T."/>
            <person name="Gabaldon T."/>
            <person name="Lehrach H."/>
            <person name="Weisshaar B."/>
            <person name="Himmelbauer H."/>
        </authorList>
    </citation>
    <scope>NUCLEOTIDE SEQUENCE [LARGE SCALE GENOMIC DNA]</scope>
    <source>
        <tissue evidence="2">Taproot</tissue>
    </source>
</reference>
<dbReference type="EMBL" id="KQ103191">
    <property type="protein sequence ID" value="KMS93397.1"/>
    <property type="molecule type" value="Genomic_DNA"/>
</dbReference>
<dbReference type="AlphaFoldDB" id="A0A0J8B0H5"/>
<organism evidence="2 3">
    <name type="scientific">Beta vulgaris subsp. vulgaris</name>
    <name type="common">Beet</name>
    <dbReference type="NCBI Taxonomy" id="3555"/>
    <lineage>
        <taxon>Eukaryota</taxon>
        <taxon>Viridiplantae</taxon>
        <taxon>Streptophyta</taxon>
        <taxon>Embryophyta</taxon>
        <taxon>Tracheophyta</taxon>
        <taxon>Spermatophyta</taxon>
        <taxon>Magnoliopsida</taxon>
        <taxon>eudicotyledons</taxon>
        <taxon>Gunneridae</taxon>
        <taxon>Pentapetalae</taxon>
        <taxon>Caryophyllales</taxon>
        <taxon>Chenopodiaceae</taxon>
        <taxon>Betoideae</taxon>
        <taxon>Beta</taxon>
    </lineage>
</organism>
<evidence type="ECO:0000256" key="1">
    <source>
        <dbReference type="SAM" id="SignalP"/>
    </source>
</evidence>
<accession>A0A0J8B0H5</accession>
<feature type="non-terminal residue" evidence="2">
    <location>
        <position position="158"/>
    </location>
</feature>
<proteinExistence type="predicted"/>
<protein>
    <submittedName>
        <fullName evidence="2">Uncharacterized protein</fullName>
    </submittedName>
</protein>
<keyword evidence="1" id="KW-0732">Signal</keyword>
<keyword evidence="3" id="KW-1185">Reference proteome</keyword>
<evidence type="ECO:0000313" key="2">
    <source>
        <dbReference type="EMBL" id="KMS93397.1"/>
    </source>
</evidence>